<protein>
    <submittedName>
        <fullName evidence="4">YbhB/YbcL family Raf kinase inhibitor-like protein</fullName>
    </submittedName>
</protein>
<dbReference type="PANTHER" id="PTHR30289">
    <property type="entry name" value="UNCHARACTERIZED PROTEIN YBCL-RELATED"/>
    <property type="match status" value="1"/>
</dbReference>
<dbReference type="EMBL" id="CP159342">
    <property type="protein sequence ID" value="XCH75247.1"/>
    <property type="molecule type" value="Genomic_DNA"/>
</dbReference>
<feature type="region of interest" description="Disordered" evidence="2">
    <location>
        <begin position="112"/>
        <end position="144"/>
    </location>
</feature>
<comment type="similarity">
    <text evidence="1">Belongs to the UPF0098 family.</text>
</comment>
<gene>
    <name evidence="4" type="ORF">ABUL08_03805</name>
    <name evidence="3" type="ORF">VK199_03800</name>
</gene>
<evidence type="ECO:0000313" key="4">
    <source>
        <dbReference type="EMBL" id="XCH75247.1"/>
    </source>
</evidence>
<dbReference type="InterPro" id="IPR008914">
    <property type="entry name" value="PEBP"/>
</dbReference>
<dbReference type="Gene3D" id="3.90.280.10">
    <property type="entry name" value="PEBP-like"/>
    <property type="match status" value="1"/>
</dbReference>
<dbReference type="InterPro" id="IPR036610">
    <property type="entry name" value="PEBP-like_sf"/>
</dbReference>
<evidence type="ECO:0000313" key="3">
    <source>
        <dbReference type="EMBL" id="XBP94548.1"/>
    </source>
</evidence>
<dbReference type="RefSeq" id="WP_350934553.1">
    <property type="nucleotide sequence ID" value="NZ_CP157762.1"/>
</dbReference>
<dbReference type="NCBIfam" id="TIGR00481">
    <property type="entry name" value="YbhB/YbcL family Raf kinase inhibitor-like protein"/>
    <property type="match status" value="1"/>
</dbReference>
<sequence length="193" mass="20759">MPLVSAMAPFAPPPLPSPVRLGGPGRFLAGAPGTRPATKGGAEMAGIMLRSTAFTDHDLLPGRFARDGGNVSPPLQWADVPDSAEELVLLVEDPDAGREPFLHWLVTGISPESGEVPEGSTPPGSQEWPNSFGERGWSGPQPPRGEEAHRYFFRLYALDRPLELPETPQAADVHRALKEREIASGTTVGTYYR</sequence>
<accession>A0AAU8HIG8</accession>
<dbReference type="PANTHER" id="PTHR30289:SF1">
    <property type="entry name" value="PEBP (PHOSPHATIDYLETHANOLAMINE-BINDING PROTEIN) FAMILY PROTEIN"/>
    <property type="match status" value="1"/>
</dbReference>
<dbReference type="AlphaFoldDB" id="A0AAU8HIG8"/>
<organism evidence="4">
    <name type="scientific">Micromonospora sp. CCTCC AA 2012012</name>
    <dbReference type="NCBI Taxonomy" id="3111921"/>
    <lineage>
        <taxon>Bacteria</taxon>
        <taxon>Bacillati</taxon>
        <taxon>Actinomycetota</taxon>
        <taxon>Actinomycetes</taxon>
        <taxon>Micromonosporales</taxon>
        <taxon>Micromonosporaceae</taxon>
        <taxon>Micromonospora</taxon>
    </lineage>
</organism>
<dbReference type="SUPFAM" id="SSF49777">
    <property type="entry name" value="PEBP-like"/>
    <property type="match status" value="1"/>
</dbReference>
<name>A0AAU8HIG8_9ACTN</name>
<dbReference type="EMBL" id="CP157762">
    <property type="protein sequence ID" value="XBP94548.1"/>
    <property type="molecule type" value="Genomic_DNA"/>
</dbReference>
<dbReference type="GO" id="GO:0004860">
    <property type="term" value="F:protein kinase inhibitor activity"/>
    <property type="evidence" value="ECO:0007669"/>
    <property type="project" value="UniProtKB-KW"/>
</dbReference>
<dbReference type="Pfam" id="PF01161">
    <property type="entry name" value="PBP"/>
    <property type="match status" value="1"/>
</dbReference>
<reference evidence="4" key="2">
    <citation type="submission" date="2024-06" db="EMBL/GenBank/DDBJ databases">
        <title>Micromonospora mangrovi CCTCC AA 2012012 genome sequences.</title>
        <authorList>
            <person name="Gao J."/>
        </authorList>
    </citation>
    <scope>NUCLEOTIDE SEQUENCE</scope>
    <source>
        <strain evidence="4">CCTCC AA 2012012</strain>
    </source>
</reference>
<proteinExistence type="inferred from homology"/>
<reference evidence="3" key="1">
    <citation type="submission" date="2024-01" db="EMBL/GenBank/DDBJ databases">
        <title>The genome sequence of Micromonospora mangrovi CCTCC AA 2012012.</title>
        <authorList>
            <person name="Gao J."/>
        </authorList>
    </citation>
    <scope>NUCLEOTIDE SEQUENCE</scope>
    <source>
        <strain evidence="3">CCTCC AA 2012012</strain>
    </source>
</reference>
<evidence type="ECO:0000256" key="2">
    <source>
        <dbReference type="SAM" id="MobiDB-lite"/>
    </source>
</evidence>
<evidence type="ECO:0000256" key="1">
    <source>
        <dbReference type="ARBA" id="ARBA00007120"/>
    </source>
</evidence>
<keyword evidence="4" id="KW-0649">Protein kinase inhibitor</keyword>
<dbReference type="CDD" id="cd00865">
    <property type="entry name" value="PEBP_bact_arch"/>
    <property type="match status" value="1"/>
</dbReference>
<dbReference type="InterPro" id="IPR005247">
    <property type="entry name" value="YbhB_YbcL/LppC-like"/>
</dbReference>